<protein>
    <submittedName>
        <fullName evidence="4">MADF domain-containing protein</fullName>
    </submittedName>
</protein>
<name>A0A183CD60_GLOPA</name>
<dbReference type="GO" id="GO:0006357">
    <property type="term" value="P:regulation of transcription by RNA polymerase II"/>
    <property type="evidence" value="ECO:0007669"/>
    <property type="project" value="TreeGrafter"/>
</dbReference>
<keyword evidence="3" id="KW-1185">Reference proteome</keyword>
<evidence type="ECO:0000259" key="2">
    <source>
        <dbReference type="PROSITE" id="PS51029"/>
    </source>
</evidence>
<evidence type="ECO:0000313" key="3">
    <source>
        <dbReference type="Proteomes" id="UP000050741"/>
    </source>
</evidence>
<accession>A0A183CD60</accession>
<proteinExistence type="predicted"/>
<dbReference type="SMART" id="SM00595">
    <property type="entry name" value="MADF"/>
    <property type="match status" value="2"/>
</dbReference>
<dbReference type="Pfam" id="PF10545">
    <property type="entry name" value="MADF_DNA_bdg"/>
    <property type="match status" value="2"/>
</dbReference>
<dbReference type="GO" id="GO:0005667">
    <property type="term" value="C:transcription regulator complex"/>
    <property type="evidence" value="ECO:0007669"/>
    <property type="project" value="TreeGrafter"/>
</dbReference>
<evidence type="ECO:0000313" key="4">
    <source>
        <dbReference type="WBParaSite" id="GPLIN_001081400"/>
    </source>
</evidence>
<dbReference type="PROSITE" id="PS51029">
    <property type="entry name" value="MADF"/>
    <property type="match status" value="2"/>
</dbReference>
<feature type="region of interest" description="Disordered" evidence="1">
    <location>
        <begin position="773"/>
        <end position="798"/>
    </location>
</feature>
<dbReference type="InterPro" id="IPR039353">
    <property type="entry name" value="TF_Adf1"/>
</dbReference>
<dbReference type="Proteomes" id="UP000050741">
    <property type="component" value="Unassembled WGS sequence"/>
</dbReference>
<sequence>MMSSYSALRPTATILYFRDEVDNEPTKRDFSRVKDDGFWAFLRGYHPLDNLRKRRLEQIIDLIQTFGEMRPRVIGKSISMKVLNDRYRDNFRVDLLNGMLTAIFGSQDYPGDTKDIFISSRPIINAEITRNIKLADKVFEIVPEQRRIGIQELMTKLMKTKEYKDIKEKNADAPHIEPIKFIGFLQLYWGDVFKIQPDYENKEVSIKRQVLHHQKPSQERKYMTEIMETRPSYPLPSNLLTSSHLVEFFNAHTPSDGFFLRLLEHQTQLDYVESELRKFAEFPKEERERYRLHKNYIFEGTCCLAMFEEYNLFSTDQTGEQKLKERTNHLAVCNRWVRRCQIVGQSNGLAMVQCVDYPYIGLLDLKHIYQVPPSLLGIYQTGVYAVLHGCQMASKIECEHWKGATEALYSEDFRLVARFVDKAARINYSGRKKFGIFTATIAVNKFGDIQFEVGPAAGDGFSKQDFLLGQIQSHPTCFSREIGSNETAAMINADEHELDTDPGIQGSDNDATSSMQRQLSAAVQAVVEEPTFNLRLIEAVKQSHCLYDASDRQYRSADYKIKVWNRLVHVLSFQGDARTLYNRWKQLRDKYGKEKKKLKYSGEQQSQWQYFKHLEFLDPHMVDRTQQRFERNKDGKEQRQIIITDPNFALHLINEVRLQHCLYDIKDPKYRHTEYRNQAWAEIAKNLAFPGDVSALYKQWKKIRDRYVREKRKLRMTNGGEHEEPNWELYRELMWIDRYLDERAAQVKRKRESSELSGDEGLFTEDAYSSTLNSSGLNSLPGNTAMDNSQPQHHQSQQHHYANMVMPNSVQTMEDPSIIGHQLQQLVKLQPQQQIGSTTVLQNPARGRVSGGGTMLGGGSIGLNASTASGGANTALMMPIQPQQQLHHQLGQGSHQGGTQHVIITNEPTAIDGDRAFAISVAADLICLPEHARTMARSSVESGGVGVPFGVRSCAVHGLRMRDALFPSDFALREHYTKIHRKNSFTVKYRVSPELDERRELLRRLVAQSTHEPAAITHHHTESNLEQNSFTSQLLKSCTSLLLSSSRFLNCDLKTENNGNYGVIEEESLGESSDFSKYKALEDERTLYEEDNTFLTMGQEEHHSPFSMDSRDESLQIETDDVKMTFNVSPIIKKRSKRRRVATALKAESDQSLMNTSHASNEEAKQKGPMVECSECKRMVGQYRNSMLIHVSTHHCDQPIFECLADGCDKKWYSISARTKEHIESKHGGNYAFLRDNRRELLPSLRSAAVRLFPGDY</sequence>
<evidence type="ECO:0000256" key="1">
    <source>
        <dbReference type="SAM" id="MobiDB-lite"/>
    </source>
</evidence>
<dbReference type="WBParaSite" id="GPLIN_001081400">
    <property type="protein sequence ID" value="GPLIN_001081400"/>
    <property type="gene ID" value="GPLIN_001081400"/>
</dbReference>
<organism evidence="3 4">
    <name type="scientific">Globodera pallida</name>
    <name type="common">Potato cyst nematode worm</name>
    <name type="synonym">Heterodera pallida</name>
    <dbReference type="NCBI Taxonomy" id="36090"/>
    <lineage>
        <taxon>Eukaryota</taxon>
        <taxon>Metazoa</taxon>
        <taxon>Ecdysozoa</taxon>
        <taxon>Nematoda</taxon>
        <taxon>Chromadorea</taxon>
        <taxon>Rhabditida</taxon>
        <taxon>Tylenchina</taxon>
        <taxon>Tylenchomorpha</taxon>
        <taxon>Tylenchoidea</taxon>
        <taxon>Heteroderidae</taxon>
        <taxon>Heteroderinae</taxon>
        <taxon>Globodera</taxon>
    </lineage>
</organism>
<dbReference type="GO" id="GO:0005634">
    <property type="term" value="C:nucleus"/>
    <property type="evidence" value="ECO:0007669"/>
    <property type="project" value="TreeGrafter"/>
</dbReference>
<feature type="domain" description="MADF" evidence="2">
    <location>
        <begin position="535"/>
        <end position="622"/>
    </location>
</feature>
<dbReference type="InterPro" id="IPR006578">
    <property type="entry name" value="MADF-dom"/>
</dbReference>
<dbReference type="PANTHER" id="PTHR12243">
    <property type="entry name" value="MADF DOMAIN TRANSCRIPTION FACTOR"/>
    <property type="match status" value="1"/>
</dbReference>
<reference evidence="4" key="2">
    <citation type="submission" date="2016-06" db="UniProtKB">
        <authorList>
            <consortium name="WormBaseParasite"/>
        </authorList>
    </citation>
    <scope>IDENTIFICATION</scope>
</reference>
<dbReference type="PANTHER" id="PTHR12243:SF57">
    <property type="entry name" value="ALCOHOL DEHYDROGENASE TRANSCRIPTION FACTOR MYB_SANT-LIKE PROTEIN"/>
    <property type="match status" value="1"/>
</dbReference>
<feature type="domain" description="MADF" evidence="2">
    <location>
        <begin position="651"/>
        <end position="741"/>
    </location>
</feature>
<dbReference type="AlphaFoldDB" id="A0A183CD60"/>
<reference evidence="3" key="1">
    <citation type="submission" date="2014-05" db="EMBL/GenBank/DDBJ databases">
        <title>The genome and life-stage specific transcriptomes of Globodera pallida elucidate key aspects of plant parasitism by a cyst nematode.</title>
        <authorList>
            <person name="Cotton J.A."/>
            <person name="Lilley C.J."/>
            <person name="Jones L.M."/>
            <person name="Kikuchi T."/>
            <person name="Reid A.J."/>
            <person name="Thorpe P."/>
            <person name="Tsai I.J."/>
            <person name="Beasley H."/>
            <person name="Blok V."/>
            <person name="Cock P.J.A."/>
            <person name="Van den Akker S.E."/>
            <person name="Holroyd N."/>
            <person name="Hunt M."/>
            <person name="Mantelin S."/>
            <person name="Naghra H."/>
            <person name="Pain A."/>
            <person name="Palomares-Rius J.E."/>
            <person name="Zarowiecki M."/>
            <person name="Berriman M."/>
            <person name="Jones J.T."/>
            <person name="Urwin P.E."/>
        </authorList>
    </citation>
    <scope>NUCLEOTIDE SEQUENCE [LARGE SCALE GENOMIC DNA]</scope>
    <source>
        <strain evidence="3">Lindley</strain>
    </source>
</reference>